<evidence type="ECO:0000256" key="1">
    <source>
        <dbReference type="SAM" id="SignalP"/>
    </source>
</evidence>
<evidence type="ECO:0000313" key="4">
    <source>
        <dbReference type="Proteomes" id="UP000319852"/>
    </source>
</evidence>
<feature type="signal peptide" evidence="1">
    <location>
        <begin position="1"/>
        <end position="24"/>
    </location>
</feature>
<evidence type="ECO:0000313" key="3">
    <source>
        <dbReference type="EMBL" id="QDT00811.1"/>
    </source>
</evidence>
<dbReference type="OrthoDB" id="272790at2"/>
<dbReference type="InterPro" id="IPR013424">
    <property type="entry name" value="Ice-binding_C"/>
</dbReference>
<keyword evidence="4" id="KW-1185">Reference proteome</keyword>
<evidence type="ECO:0000259" key="2">
    <source>
        <dbReference type="Pfam" id="PF07589"/>
    </source>
</evidence>
<feature type="chain" id="PRO_5022170078" evidence="1">
    <location>
        <begin position="25"/>
        <end position="272"/>
    </location>
</feature>
<dbReference type="Proteomes" id="UP000319852">
    <property type="component" value="Chromosome"/>
</dbReference>
<gene>
    <name evidence="3" type="ORF">HG15A2_41530</name>
</gene>
<sequence precursor="true">MRSFGICSVFLAVIALCQLPLASAGIIEDFQFSDVSGTEIENAANDAGTGHQFDVDSDLAGVVTNGSGQLDLSTKTNPEFGSTYVDLDPDFASGTLYGVMELTWDFDANSLDPAENEEIRLSLIQFDPRSTFVTAEFEIQREDDLSVTLFGNAVGTGSVDTGSATLNAAQTSNFIAVLAINLDSDDLSLHYSDDNGATFNTLGGGSLDPTRGVASLRAVFNNDFLNDRVLIDRVYLTDTNPFPGQIPSIPEPASFALFALGLIGLSAGRRRQ</sequence>
<reference evidence="3 4" key="1">
    <citation type="submission" date="2019-02" db="EMBL/GenBank/DDBJ databases">
        <title>Deep-cultivation of Planctomycetes and their phenomic and genomic characterization uncovers novel biology.</title>
        <authorList>
            <person name="Wiegand S."/>
            <person name="Jogler M."/>
            <person name="Boedeker C."/>
            <person name="Pinto D."/>
            <person name="Vollmers J."/>
            <person name="Rivas-Marin E."/>
            <person name="Kohn T."/>
            <person name="Peeters S.H."/>
            <person name="Heuer A."/>
            <person name="Rast P."/>
            <person name="Oberbeckmann S."/>
            <person name="Bunk B."/>
            <person name="Jeske O."/>
            <person name="Meyerdierks A."/>
            <person name="Storesund J.E."/>
            <person name="Kallscheuer N."/>
            <person name="Luecker S."/>
            <person name="Lage O.M."/>
            <person name="Pohl T."/>
            <person name="Merkel B.J."/>
            <person name="Hornburger P."/>
            <person name="Mueller R.-W."/>
            <person name="Bruemmer F."/>
            <person name="Labrenz M."/>
            <person name="Spormann A.M."/>
            <person name="Op den Camp H."/>
            <person name="Overmann J."/>
            <person name="Amann R."/>
            <person name="Jetten M.S.M."/>
            <person name="Mascher T."/>
            <person name="Medema M.H."/>
            <person name="Devos D.P."/>
            <person name="Kaster A.-K."/>
            <person name="Ovreas L."/>
            <person name="Rohde M."/>
            <person name="Galperin M.Y."/>
            <person name="Jogler C."/>
        </authorList>
    </citation>
    <scope>NUCLEOTIDE SEQUENCE [LARGE SCALE GENOMIC DNA]</scope>
    <source>
        <strain evidence="3 4">HG15A2</strain>
    </source>
</reference>
<dbReference type="Pfam" id="PF07589">
    <property type="entry name" value="PEP-CTERM"/>
    <property type="match status" value="1"/>
</dbReference>
<accession>A0A517N101</accession>
<protein>
    <submittedName>
        <fullName evidence="3">PEP-CTERM motif protein</fullName>
    </submittedName>
</protein>
<keyword evidence="1" id="KW-0732">Signal</keyword>
<dbReference type="AlphaFoldDB" id="A0A517N101"/>
<dbReference type="KEGG" id="amob:HG15A2_41530"/>
<organism evidence="3 4">
    <name type="scientific">Adhaeretor mobilis</name>
    <dbReference type="NCBI Taxonomy" id="1930276"/>
    <lineage>
        <taxon>Bacteria</taxon>
        <taxon>Pseudomonadati</taxon>
        <taxon>Planctomycetota</taxon>
        <taxon>Planctomycetia</taxon>
        <taxon>Pirellulales</taxon>
        <taxon>Lacipirellulaceae</taxon>
        <taxon>Adhaeretor</taxon>
    </lineage>
</organism>
<dbReference type="EMBL" id="CP036263">
    <property type="protein sequence ID" value="QDT00811.1"/>
    <property type="molecule type" value="Genomic_DNA"/>
</dbReference>
<proteinExistence type="predicted"/>
<name>A0A517N101_9BACT</name>
<feature type="domain" description="Ice-binding protein C-terminal" evidence="2">
    <location>
        <begin position="248"/>
        <end position="271"/>
    </location>
</feature>
<dbReference type="NCBIfam" id="TIGR02595">
    <property type="entry name" value="PEP_CTERM"/>
    <property type="match status" value="1"/>
</dbReference>
<dbReference type="RefSeq" id="WP_145062549.1">
    <property type="nucleotide sequence ID" value="NZ_CP036263.1"/>
</dbReference>